<proteinExistence type="inferred from homology"/>
<comment type="subcellular location">
    <subcellularLocation>
        <location evidence="1">Membrane</location>
        <topology evidence="1">Multi-pass membrane protein</topology>
    </subcellularLocation>
</comment>
<keyword evidence="5 18" id="KW-0812">Transmembrane</keyword>
<evidence type="ECO:0000256" key="5">
    <source>
        <dbReference type="ARBA" id="ARBA00022692"/>
    </source>
</evidence>
<keyword evidence="7" id="KW-0521">NADP</keyword>
<keyword evidence="12" id="KW-0443">Lipid metabolism</keyword>
<evidence type="ECO:0000256" key="12">
    <source>
        <dbReference type="ARBA" id="ARBA00023098"/>
    </source>
</evidence>
<evidence type="ECO:0000256" key="9">
    <source>
        <dbReference type="ARBA" id="ARBA00022989"/>
    </source>
</evidence>
<comment type="caution">
    <text evidence="19">The sequence shown here is derived from an EMBL/GenBank/DDBJ whole genome shotgun (WGS) entry which is preliminary data.</text>
</comment>
<dbReference type="GO" id="GO:0016020">
    <property type="term" value="C:membrane"/>
    <property type="evidence" value="ECO:0007669"/>
    <property type="project" value="UniProtKB-SubCell"/>
</dbReference>
<dbReference type="InterPro" id="IPR001171">
    <property type="entry name" value="ERG24_DHCR-like"/>
</dbReference>
<evidence type="ECO:0000256" key="6">
    <source>
        <dbReference type="ARBA" id="ARBA00022778"/>
    </source>
</evidence>
<evidence type="ECO:0000256" key="7">
    <source>
        <dbReference type="ARBA" id="ARBA00022857"/>
    </source>
</evidence>
<dbReference type="EC" id="1.3.1.21" evidence="16"/>
<sequence length="428" mass="47178">MAPRASVLRCTVGPLALLLVTPPVVLLLWTLVAAFDGALRPLLAPAQWPALVAALPRPTLRAAFTIAGFVAFEAALLRLLPGPRRYGPVTPAGVRPVYRANGPAALAVTHAAYLAASLGLGWFPPGILYDRSGELLATACVLAWALSAALYVKGLRRPSGPDHGTTGHRVLDLFWGTELHPTLGGIDLKQLFNCRVGMMSWGLLLVSCAAAQHERTHGISSSMAVATGLQLAYIVKFFVWETGYFATLDVMHDRFGYYLCWGVTVWLPGIYPLSTLYLVAHPRHLPPWETVLLLTTGLTALAVNYSADEQRQRVRRTGGATRIWGRPAKTLRARYSTGDGTEHTTVLLHSGWWGLSRHFHYLPEVVLAVCWAAPAGSARVLPWFYPVYLAVLLADRTGRDERRCLAKYGDAYRDYCRRVRWKVIPYLY</sequence>
<evidence type="ECO:0000256" key="4">
    <source>
        <dbReference type="ARBA" id="ARBA00022548"/>
    </source>
</evidence>
<protein>
    <recommendedName>
        <fullName evidence="16">7-dehydrocholesterol reductase</fullName>
        <ecNumber evidence="16">1.3.1.21</ecNumber>
    </recommendedName>
    <alternativeName>
        <fullName evidence="17">Sterol Delta(7)-reductase</fullName>
    </alternativeName>
</protein>
<dbReference type="GO" id="GO:0047598">
    <property type="term" value="F:7-dehydrocholesterol reductase activity"/>
    <property type="evidence" value="ECO:0007669"/>
    <property type="project" value="UniProtKB-EC"/>
</dbReference>
<keyword evidence="14" id="KW-1207">Sterol metabolism</keyword>
<evidence type="ECO:0000256" key="17">
    <source>
        <dbReference type="ARBA" id="ARBA00042688"/>
    </source>
</evidence>
<feature type="transmembrane region" description="Helical" evidence="18">
    <location>
        <begin position="101"/>
        <end position="123"/>
    </location>
</feature>
<evidence type="ECO:0000256" key="18">
    <source>
        <dbReference type="SAM" id="Phobius"/>
    </source>
</evidence>
<keyword evidence="11" id="KW-0756">Sterol biosynthesis</keyword>
<gene>
    <name evidence="19" type="ORF">GCM10010218_38420</name>
</gene>
<evidence type="ECO:0000256" key="1">
    <source>
        <dbReference type="ARBA" id="ARBA00004141"/>
    </source>
</evidence>
<evidence type="ECO:0000256" key="10">
    <source>
        <dbReference type="ARBA" id="ARBA00023002"/>
    </source>
</evidence>
<feature type="transmembrane region" description="Helical" evidence="18">
    <location>
        <begin position="135"/>
        <end position="152"/>
    </location>
</feature>
<evidence type="ECO:0000256" key="8">
    <source>
        <dbReference type="ARBA" id="ARBA00022955"/>
    </source>
</evidence>
<comment type="similarity">
    <text evidence="2">Belongs to the ERG4/ERG24 family.</text>
</comment>
<dbReference type="PANTHER" id="PTHR21257:SF38">
    <property type="entry name" value="7-DEHYDROCHOLESTEROL REDUCTASE"/>
    <property type="match status" value="1"/>
</dbReference>
<keyword evidence="13 18" id="KW-0472">Membrane</keyword>
<feature type="transmembrane region" description="Helical" evidence="18">
    <location>
        <begin position="58"/>
        <end position="80"/>
    </location>
</feature>
<dbReference type="Pfam" id="PF01222">
    <property type="entry name" value="ERG4_ERG24"/>
    <property type="match status" value="1"/>
</dbReference>
<dbReference type="AlphaFoldDB" id="A0A919B6C8"/>
<evidence type="ECO:0000256" key="2">
    <source>
        <dbReference type="ARBA" id="ARBA00005402"/>
    </source>
</evidence>
<keyword evidence="8" id="KW-0752">Steroid biosynthesis</keyword>
<keyword evidence="10" id="KW-0560">Oxidoreductase</keyword>
<dbReference type="GO" id="GO:0016132">
    <property type="term" value="P:brassinosteroid biosynthetic process"/>
    <property type="evidence" value="ECO:0007669"/>
    <property type="project" value="TreeGrafter"/>
</dbReference>
<dbReference type="EMBL" id="BNBD01000007">
    <property type="protein sequence ID" value="GHF53286.1"/>
    <property type="molecule type" value="Genomic_DNA"/>
</dbReference>
<dbReference type="RefSeq" id="WP_190130865.1">
    <property type="nucleotide sequence ID" value="NZ_BNBD01000007.1"/>
</dbReference>
<evidence type="ECO:0000313" key="20">
    <source>
        <dbReference type="Proteomes" id="UP000638313"/>
    </source>
</evidence>
<evidence type="ECO:0000256" key="11">
    <source>
        <dbReference type="ARBA" id="ARBA00023011"/>
    </source>
</evidence>
<reference evidence="19" key="2">
    <citation type="submission" date="2020-09" db="EMBL/GenBank/DDBJ databases">
        <authorList>
            <person name="Sun Q."/>
            <person name="Ohkuma M."/>
        </authorList>
    </citation>
    <scope>NUCLEOTIDE SEQUENCE</scope>
    <source>
        <strain evidence="19">JCM 4059</strain>
    </source>
</reference>
<keyword evidence="15" id="KW-0753">Steroid metabolism</keyword>
<evidence type="ECO:0000256" key="3">
    <source>
        <dbReference type="ARBA" id="ARBA00022516"/>
    </source>
</evidence>
<evidence type="ECO:0000256" key="13">
    <source>
        <dbReference type="ARBA" id="ARBA00023136"/>
    </source>
</evidence>
<evidence type="ECO:0000256" key="15">
    <source>
        <dbReference type="ARBA" id="ARBA00023221"/>
    </source>
</evidence>
<feature type="transmembrane region" description="Helical" evidence="18">
    <location>
        <begin position="290"/>
        <end position="307"/>
    </location>
</feature>
<feature type="transmembrane region" description="Helical" evidence="18">
    <location>
        <begin position="255"/>
        <end position="278"/>
    </location>
</feature>
<evidence type="ECO:0000313" key="19">
    <source>
        <dbReference type="EMBL" id="GHF53286.1"/>
    </source>
</evidence>
<reference evidence="19" key="1">
    <citation type="journal article" date="2014" name="Int. J. Syst. Evol. Microbiol.">
        <title>Complete genome sequence of Corynebacterium casei LMG S-19264T (=DSM 44701T), isolated from a smear-ripened cheese.</title>
        <authorList>
            <consortium name="US DOE Joint Genome Institute (JGI-PGF)"/>
            <person name="Walter F."/>
            <person name="Albersmeier A."/>
            <person name="Kalinowski J."/>
            <person name="Ruckert C."/>
        </authorList>
    </citation>
    <scope>NUCLEOTIDE SEQUENCE</scope>
    <source>
        <strain evidence="19">JCM 4059</strain>
    </source>
</reference>
<dbReference type="GO" id="GO:0006695">
    <property type="term" value="P:cholesterol biosynthetic process"/>
    <property type="evidence" value="ECO:0007669"/>
    <property type="project" value="UniProtKB-KW"/>
</dbReference>
<keyword evidence="6" id="KW-0152">Cholesterol biosynthesis</keyword>
<keyword evidence="3" id="KW-0444">Lipid biosynthesis</keyword>
<dbReference type="Proteomes" id="UP000638313">
    <property type="component" value="Unassembled WGS sequence"/>
</dbReference>
<keyword evidence="9 18" id="KW-1133">Transmembrane helix</keyword>
<name>A0A919B6C8_9ACTN</name>
<keyword evidence="4" id="KW-0153">Cholesterol metabolism</keyword>
<evidence type="ECO:0000256" key="14">
    <source>
        <dbReference type="ARBA" id="ARBA00023166"/>
    </source>
</evidence>
<organism evidence="19 20">
    <name type="scientific">Streptomyces mashuensis</name>
    <dbReference type="NCBI Taxonomy" id="33904"/>
    <lineage>
        <taxon>Bacteria</taxon>
        <taxon>Bacillati</taxon>
        <taxon>Actinomycetota</taxon>
        <taxon>Actinomycetes</taxon>
        <taxon>Kitasatosporales</taxon>
        <taxon>Streptomycetaceae</taxon>
        <taxon>Streptomyces</taxon>
    </lineage>
</organism>
<evidence type="ECO:0000256" key="16">
    <source>
        <dbReference type="ARBA" id="ARBA00038851"/>
    </source>
</evidence>
<dbReference type="PANTHER" id="PTHR21257">
    <property type="entry name" value="DELTA(14)-STEROL REDUCTASE"/>
    <property type="match status" value="1"/>
</dbReference>
<accession>A0A919B6C8</accession>
<dbReference type="Gene3D" id="1.20.120.1630">
    <property type="match status" value="1"/>
</dbReference>
<keyword evidence="20" id="KW-1185">Reference proteome</keyword>